<organism evidence="2 3">
    <name type="scientific">Candidatus Phycosocius bacilliformis</name>
    <dbReference type="NCBI Taxonomy" id="1445552"/>
    <lineage>
        <taxon>Bacteria</taxon>
        <taxon>Pseudomonadati</taxon>
        <taxon>Pseudomonadota</taxon>
        <taxon>Alphaproteobacteria</taxon>
        <taxon>Caulobacterales</taxon>
        <taxon>Caulobacterales incertae sedis</taxon>
        <taxon>Candidatus Phycosocius</taxon>
    </lineage>
</organism>
<name>A0A2P2EDD8_9PROT</name>
<sequence>MSFWNNSIHDPDKIMEQEMRRALKEQNAPSRPGLWLGIAAGAGLALFAVIGLPDLLYIMRADHQPPDTAPHVLEAMNPSVDIPDPGLRTETPDTMVAGNAELRIIGLKGQAITVHITKVPGSTTREVKLPANSRQRITLPKGCHRFGWAEDGRPPQIIMKCLAVPGSPTSSTLDLANPTRK</sequence>
<feature type="transmembrane region" description="Helical" evidence="1">
    <location>
        <begin position="34"/>
        <end position="57"/>
    </location>
</feature>
<dbReference type="Proteomes" id="UP000245086">
    <property type="component" value="Unassembled WGS sequence"/>
</dbReference>
<keyword evidence="1" id="KW-0812">Transmembrane</keyword>
<keyword evidence="1" id="KW-1133">Transmembrane helix</keyword>
<dbReference type="AlphaFoldDB" id="A0A2P2EDD8"/>
<evidence type="ECO:0000313" key="3">
    <source>
        <dbReference type="Proteomes" id="UP000245086"/>
    </source>
</evidence>
<comment type="caution">
    <text evidence="2">The sequence shown here is derived from an EMBL/GenBank/DDBJ whole genome shotgun (WGS) entry which is preliminary data.</text>
</comment>
<dbReference type="EMBL" id="BFBR01000010">
    <property type="protein sequence ID" value="GBF59064.1"/>
    <property type="molecule type" value="Genomic_DNA"/>
</dbReference>
<proteinExistence type="predicted"/>
<evidence type="ECO:0000256" key="1">
    <source>
        <dbReference type="SAM" id="Phobius"/>
    </source>
</evidence>
<keyword evidence="3" id="KW-1185">Reference proteome</keyword>
<accession>A0A2P2EDD8</accession>
<protein>
    <submittedName>
        <fullName evidence="2">Uncharacterized protein</fullName>
    </submittedName>
</protein>
<reference evidence="2 3" key="1">
    <citation type="journal article" date="2018" name="Genome Announc.">
        <title>Draft Genome Sequence of "Candidatus Phycosocius bacilliformis," an Alphaproteobacterial Ectosymbiont of the Hydrocarbon-Producing Green Alga Botryococcus braunii.</title>
        <authorList>
            <person name="Tanabe Y."/>
            <person name="Yamaguchi H."/>
            <person name="Watanabe M.M."/>
        </authorList>
    </citation>
    <scope>NUCLEOTIDE SEQUENCE [LARGE SCALE GENOMIC DNA]</scope>
    <source>
        <strain evidence="2 3">BOTRYCO-2</strain>
    </source>
</reference>
<evidence type="ECO:0000313" key="2">
    <source>
        <dbReference type="EMBL" id="GBF59064.1"/>
    </source>
</evidence>
<dbReference type="RefSeq" id="WP_108985921.1">
    <property type="nucleotide sequence ID" value="NZ_BFBR01000010.1"/>
</dbReference>
<gene>
    <name evidence="2" type="ORF">PbB2_02756</name>
</gene>
<keyword evidence="1" id="KW-0472">Membrane</keyword>